<sequence length="292" mass="34582">MFPAYSYLSAYDRHKKLINDYLLLKGETVASLKRDTSRDKRDFDVIKENHKFLWDEDDDQPSTWEARLAKKYYDKLFKEYCICDLIYYKYNKVALRWRTEKEVIVGKGQFECGNKKCTTKEDLRSWEVNFGYVEHGEKKNALVKLRLCPECSMKLNYRSQKREVKRKKTLKRLGSHPGSNIEKPTTSDDTSDNTKIKENENLSTPENIDNTVDEESKSNIWKEKPIESIERSREEEFEEYLADLFIPLKILIILSSLDIVKVSNIWDYAFCILLSDSVIYVRVELEDMERNT</sequence>
<accession>A0A834UE62</accession>
<organism evidence="2 3">
    <name type="scientific">Vespula pensylvanica</name>
    <name type="common">Western yellow jacket</name>
    <name type="synonym">Wasp</name>
    <dbReference type="NCBI Taxonomy" id="30213"/>
    <lineage>
        <taxon>Eukaryota</taxon>
        <taxon>Metazoa</taxon>
        <taxon>Ecdysozoa</taxon>
        <taxon>Arthropoda</taxon>
        <taxon>Hexapoda</taxon>
        <taxon>Insecta</taxon>
        <taxon>Pterygota</taxon>
        <taxon>Neoptera</taxon>
        <taxon>Endopterygota</taxon>
        <taxon>Hymenoptera</taxon>
        <taxon>Apocrita</taxon>
        <taxon>Aculeata</taxon>
        <taxon>Vespoidea</taxon>
        <taxon>Vespidae</taxon>
        <taxon>Vespinae</taxon>
        <taxon>Vespula</taxon>
    </lineage>
</organism>
<evidence type="ECO:0000313" key="2">
    <source>
        <dbReference type="EMBL" id="KAF7434649.1"/>
    </source>
</evidence>
<dbReference type="PANTHER" id="PTHR11567:SF25">
    <property type="entry name" value="PROTEIN FRA10AC1"/>
    <property type="match status" value="1"/>
</dbReference>
<dbReference type="EMBL" id="JACSDY010000002">
    <property type="protein sequence ID" value="KAF7434649.1"/>
    <property type="molecule type" value="Genomic_DNA"/>
</dbReference>
<name>A0A834UE62_VESPE</name>
<evidence type="ECO:0000256" key="1">
    <source>
        <dbReference type="SAM" id="MobiDB-lite"/>
    </source>
</evidence>
<dbReference type="GO" id="GO:0016791">
    <property type="term" value="F:phosphatase activity"/>
    <property type="evidence" value="ECO:0007669"/>
    <property type="project" value="TreeGrafter"/>
</dbReference>
<dbReference type="InterPro" id="IPR050645">
    <property type="entry name" value="Histidine_acid_phosphatase"/>
</dbReference>
<dbReference type="AlphaFoldDB" id="A0A834UE62"/>
<gene>
    <name evidence="2" type="ORF">H0235_002840</name>
</gene>
<dbReference type="PANTHER" id="PTHR11567">
    <property type="entry name" value="ACID PHOSPHATASE-RELATED"/>
    <property type="match status" value="1"/>
</dbReference>
<dbReference type="Proteomes" id="UP000600918">
    <property type="component" value="Unassembled WGS sequence"/>
</dbReference>
<feature type="compositionally biased region" description="Basic residues" evidence="1">
    <location>
        <begin position="163"/>
        <end position="174"/>
    </location>
</feature>
<protein>
    <recommendedName>
        <fullName evidence="4">Protein FRA10AC1</fullName>
    </recommendedName>
</protein>
<dbReference type="InterPro" id="IPR019129">
    <property type="entry name" value="Folate-sensitive_fs_Fra10Ac1"/>
</dbReference>
<comment type="caution">
    <text evidence="2">The sequence shown here is derived from an EMBL/GenBank/DDBJ whole genome shotgun (WGS) entry which is preliminary data.</text>
</comment>
<evidence type="ECO:0000313" key="3">
    <source>
        <dbReference type="Proteomes" id="UP000600918"/>
    </source>
</evidence>
<proteinExistence type="predicted"/>
<feature type="region of interest" description="Disordered" evidence="1">
    <location>
        <begin position="163"/>
        <end position="205"/>
    </location>
</feature>
<dbReference type="Pfam" id="PF09725">
    <property type="entry name" value="Fra10Ac1"/>
    <property type="match status" value="1"/>
</dbReference>
<evidence type="ECO:0008006" key="4">
    <source>
        <dbReference type="Google" id="ProtNLM"/>
    </source>
</evidence>
<reference evidence="2" key="1">
    <citation type="journal article" date="2020" name="G3 (Bethesda)">
        <title>High-Quality Assemblies for Three Invasive Social Wasps from the &lt;i&gt;Vespula&lt;/i&gt; Genus.</title>
        <authorList>
            <person name="Harrop T.W.R."/>
            <person name="Guhlin J."/>
            <person name="McLaughlin G.M."/>
            <person name="Permina E."/>
            <person name="Stockwell P."/>
            <person name="Gilligan J."/>
            <person name="Le Lec M.F."/>
            <person name="Gruber M.A.M."/>
            <person name="Quinn O."/>
            <person name="Lovegrove M."/>
            <person name="Duncan E.J."/>
            <person name="Remnant E.J."/>
            <person name="Van Eeckhoven J."/>
            <person name="Graham B."/>
            <person name="Knapp R.A."/>
            <person name="Langford K.W."/>
            <person name="Kronenberg Z."/>
            <person name="Press M.O."/>
            <person name="Eacker S.M."/>
            <person name="Wilson-Rankin E.E."/>
            <person name="Purcell J."/>
            <person name="Lester P.J."/>
            <person name="Dearden P.K."/>
        </authorList>
    </citation>
    <scope>NUCLEOTIDE SEQUENCE</scope>
    <source>
        <strain evidence="2">Volc-1</strain>
    </source>
</reference>
<keyword evidence="3" id="KW-1185">Reference proteome</keyword>